<evidence type="ECO:0000313" key="2">
    <source>
        <dbReference type="Proteomes" id="UP000285159"/>
    </source>
</evidence>
<sequence length="121" mass="13589">MKRGIITNNGQGIHISDGEVWMTSREIAELFNTTAGVIHAAIKRILGSNILKEYEVCKYIELENGYNADVYNLNVVISLSYHIDTGHSIEFRQWLINKVANMQGHHILLCLNKGTCSTLPC</sequence>
<dbReference type="RefSeq" id="WP_118467053.1">
    <property type="nucleotide sequence ID" value="NZ_QRWP01000003.1"/>
</dbReference>
<dbReference type="EMBL" id="QRWP01000003">
    <property type="protein sequence ID" value="RGT34244.1"/>
    <property type="molecule type" value="Genomic_DNA"/>
</dbReference>
<dbReference type="PANTHER" id="PTHR35810:SF1">
    <property type="entry name" value="CYTOPLASMIC PROTEIN"/>
    <property type="match status" value="1"/>
</dbReference>
<dbReference type="AlphaFoldDB" id="A0A412N6G1"/>
<evidence type="ECO:0000313" key="1">
    <source>
        <dbReference type="EMBL" id="RGT34244.1"/>
    </source>
</evidence>
<dbReference type="Proteomes" id="UP000285159">
    <property type="component" value="Unassembled WGS sequence"/>
</dbReference>
<accession>A0A412N6G1</accession>
<comment type="caution">
    <text evidence="1">The sequence shown here is derived from an EMBL/GenBank/DDBJ whole genome shotgun (WGS) entry which is preliminary data.</text>
</comment>
<dbReference type="PANTHER" id="PTHR35810">
    <property type="entry name" value="CYTOPLASMIC PROTEIN-RELATED"/>
    <property type="match status" value="1"/>
</dbReference>
<organism evidence="1 2">
    <name type="scientific">Bacteroides clarus</name>
    <dbReference type="NCBI Taxonomy" id="626929"/>
    <lineage>
        <taxon>Bacteria</taxon>
        <taxon>Pseudomonadati</taxon>
        <taxon>Bacteroidota</taxon>
        <taxon>Bacteroidia</taxon>
        <taxon>Bacteroidales</taxon>
        <taxon>Bacteroidaceae</taxon>
        <taxon>Bacteroides</taxon>
    </lineage>
</organism>
<gene>
    <name evidence="1" type="ORF">DWX38_04440</name>
</gene>
<reference evidence="1 2" key="1">
    <citation type="submission" date="2018-08" db="EMBL/GenBank/DDBJ databases">
        <title>A genome reference for cultivated species of the human gut microbiota.</title>
        <authorList>
            <person name="Zou Y."/>
            <person name="Xue W."/>
            <person name="Luo G."/>
        </authorList>
    </citation>
    <scope>NUCLEOTIDE SEQUENCE [LARGE SCALE GENOMIC DNA]</scope>
    <source>
        <strain evidence="1 2">AF19-1AC</strain>
    </source>
</reference>
<proteinExistence type="predicted"/>
<name>A0A412N6G1_9BACE</name>
<protein>
    <submittedName>
        <fullName evidence="1">Lipofamily protein</fullName>
    </submittedName>
</protein>